<dbReference type="GO" id="GO:0003677">
    <property type="term" value="F:DNA binding"/>
    <property type="evidence" value="ECO:0007669"/>
    <property type="project" value="InterPro"/>
</dbReference>
<name>A0A7C2BLD7_9CREN</name>
<reference evidence="4" key="1">
    <citation type="journal article" date="2020" name="mSystems">
        <title>Genome- and Community-Level Interaction Insights into Carbon Utilization and Element Cycling Functions of Hydrothermarchaeota in Hydrothermal Sediment.</title>
        <authorList>
            <person name="Zhou Z."/>
            <person name="Liu Y."/>
            <person name="Xu W."/>
            <person name="Pan J."/>
            <person name="Luo Z.H."/>
            <person name="Li M."/>
        </authorList>
    </citation>
    <scope>NUCLEOTIDE SEQUENCE [LARGE SCALE GENOMIC DNA]</scope>
    <source>
        <strain evidence="4">SpSt-23</strain>
    </source>
</reference>
<dbReference type="PROSITE" id="PS51194">
    <property type="entry name" value="HELICASE_CTER"/>
    <property type="match status" value="1"/>
</dbReference>
<dbReference type="GO" id="GO:0005524">
    <property type="term" value="F:ATP binding"/>
    <property type="evidence" value="ECO:0007669"/>
    <property type="project" value="InterPro"/>
</dbReference>
<dbReference type="Gene3D" id="3.40.50.300">
    <property type="entry name" value="P-loop containing nucleotide triphosphate hydrolases"/>
    <property type="match status" value="1"/>
</dbReference>
<organism evidence="4">
    <name type="scientific">Thermosphaera aggregans</name>
    <dbReference type="NCBI Taxonomy" id="54254"/>
    <lineage>
        <taxon>Archaea</taxon>
        <taxon>Thermoproteota</taxon>
        <taxon>Thermoprotei</taxon>
        <taxon>Desulfurococcales</taxon>
        <taxon>Desulfurococcaceae</taxon>
        <taxon>Thermosphaera</taxon>
    </lineage>
</organism>
<dbReference type="Pfam" id="PF00271">
    <property type="entry name" value="Helicase_C"/>
    <property type="match status" value="1"/>
</dbReference>
<dbReference type="GO" id="GO:0016787">
    <property type="term" value="F:hydrolase activity"/>
    <property type="evidence" value="ECO:0007669"/>
    <property type="project" value="UniProtKB-KW"/>
</dbReference>
<dbReference type="SMART" id="SM00490">
    <property type="entry name" value="HELICc"/>
    <property type="match status" value="1"/>
</dbReference>
<evidence type="ECO:0000259" key="3">
    <source>
        <dbReference type="PROSITE" id="PS51194"/>
    </source>
</evidence>
<dbReference type="InterPro" id="IPR006935">
    <property type="entry name" value="Helicase/UvrB_N"/>
</dbReference>
<sequence>MSTYRDYVAPLLWVTRELLAHNPFFIYGGREPLLHQTEFVAKALHIKPTRVLLADAIGLGKTVTALRTLLTLGKYRNIKRVLFAVPSALVGQWVEEAKSMGVGLRVIDRESLRQYLQLGGLPPGWYIGSMDTLKREEYLDVIERNRWDAIVVDEAHKLGMPGRAPNIRWQNIGDLVIKKNSRAIVLLLSATPHRGKVNDYLSRLALLDPTLLEVTNVDGLENVFDRREFYTSTHGVLLFRRTKEDVNKVYEQREVFKPCIMTSVLIVPNNVEAELVETVAEDIVANYALAYYGHLMNFYDLDIESAVGIANLLKTTTIKRGLSSPQALVKTFTTMIEKRGKIVEHLEKGVPLSLAREVVSEEVAKMENELDDLLAGDVADHEKELDDKFNEVAGYIAKFLNDDALSKLSRAVELAKKMLAGEVEDSKLETLKKIIYTVLAGKPEELPEEFKDLPSQKVIVFTEFKDTAYYLYSRLARWVEETFNEKDAVRVLTSDNKQEVDKIQKWLAEKGRRVLITTDVASEGLNLQHANVLVNYEITWSPVRLEQRVGRVWRYGQNRISYVFNLFLACSLEKEVSDNMFAKLYGITVSLGKSELIFGDKEKVKVYISTIRNELLEHAVGGKTLPGLMPFEVEFKGRSVALSEHRIISMLTQDAKAFVEAFISAMKKIMDEIERKNVLPGPADPEKLRGELHALTGFRDTVDAARAAKALVQAVAELSDASIEEADSSVILRRADGSVVRLRAASPESLLEDLLRYYAHTTPAKYYVYSDEEPKIVLLTEAKIAAGGVTRYSEPVAVVADTAKNAISVLRGAQLVETLAQMLQGALPVDEVRGLEHVLSWVQEVVKRSHNVYYEGVVKGGVAKILKGAETYEKTKGRVSGGSRYSGLKLFETGEPTVTIAEPVAVFISTAFFPETPEKLSEEVWMWAEDEAVRAVMEWERSCGREPVRVSAYEHYDVKSVKRDERGEIAEERYIEVKAKMGRSLGFTLTDREAEVARREGGRYWLYLVYGFSTQNPIILAIRNPIERLPIKKRVVEVKREEYVFKS</sequence>
<gene>
    <name evidence="4" type="ORF">ENP55_06750</name>
</gene>
<dbReference type="InterPro" id="IPR027417">
    <property type="entry name" value="P-loop_NTPase"/>
</dbReference>
<dbReference type="AlphaFoldDB" id="A0A7C2BLD7"/>
<feature type="domain" description="Helicase ATP-binding" evidence="2">
    <location>
        <begin position="42"/>
        <end position="210"/>
    </location>
</feature>
<dbReference type="SUPFAM" id="SSF52540">
    <property type="entry name" value="P-loop containing nucleoside triphosphate hydrolases"/>
    <property type="match status" value="1"/>
</dbReference>
<dbReference type="InterPro" id="IPR024975">
    <property type="entry name" value="NOV_C"/>
</dbReference>
<dbReference type="GO" id="GO:0120545">
    <property type="term" value="F:nucleic acid conformation isomerase activity"/>
    <property type="evidence" value="ECO:0007669"/>
    <property type="project" value="UniProtKB-ARBA"/>
</dbReference>
<dbReference type="GO" id="GO:0140097">
    <property type="term" value="F:catalytic activity, acting on DNA"/>
    <property type="evidence" value="ECO:0007669"/>
    <property type="project" value="UniProtKB-ARBA"/>
</dbReference>
<proteinExistence type="predicted"/>
<dbReference type="InterPro" id="IPR049730">
    <property type="entry name" value="SNF2/RAD54-like_C"/>
</dbReference>
<evidence type="ECO:0000259" key="2">
    <source>
        <dbReference type="PROSITE" id="PS51192"/>
    </source>
</evidence>
<dbReference type="InterPro" id="IPR001650">
    <property type="entry name" value="Helicase_C-like"/>
</dbReference>
<dbReference type="EMBL" id="DSJT01000037">
    <property type="protein sequence ID" value="HEF87951.1"/>
    <property type="molecule type" value="Genomic_DNA"/>
</dbReference>
<accession>A0A7C2BLD7</accession>
<dbReference type="Gene3D" id="3.40.50.10810">
    <property type="entry name" value="Tandem AAA-ATPase domain"/>
    <property type="match status" value="1"/>
</dbReference>
<dbReference type="Pfam" id="PF04851">
    <property type="entry name" value="ResIII"/>
    <property type="match status" value="1"/>
</dbReference>
<protein>
    <submittedName>
        <fullName evidence="4">DUF3883 domain-containing protein</fullName>
    </submittedName>
</protein>
<dbReference type="PANTHER" id="PTHR45766">
    <property type="entry name" value="DNA ANNEALING HELICASE AND ENDONUCLEASE ZRANB3 FAMILY MEMBER"/>
    <property type="match status" value="1"/>
</dbReference>
<comment type="caution">
    <text evidence="4">The sequence shown here is derived from an EMBL/GenBank/DDBJ whole genome shotgun (WGS) entry which is preliminary data.</text>
</comment>
<dbReference type="SMART" id="SM00487">
    <property type="entry name" value="DEXDc"/>
    <property type="match status" value="1"/>
</dbReference>
<dbReference type="CDD" id="cd18793">
    <property type="entry name" value="SF2_C_SNF"/>
    <property type="match status" value="1"/>
</dbReference>
<feature type="domain" description="Helicase C-terminal" evidence="3">
    <location>
        <begin position="445"/>
        <end position="595"/>
    </location>
</feature>
<keyword evidence="1" id="KW-0378">Hydrolase</keyword>
<dbReference type="InterPro" id="IPR014001">
    <property type="entry name" value="Helicase_ATP-bd"/>
</dbReference>
<dbReference type="InterPro" id="IPR038718">
    <property type="entry name" value="SNF2-like_sf"/>
</dbReference>
<evidence type="ECO:0000313" key="4">
    <source>
        <dbReference type="EMBL" id="HEF87951.1"/>
    </source>
</evidence>
<dbReference type="Pfam" id="PF13020">
    <property type="entry name" value="NOV_C"/>
    <property type="match status" value="1"/>
</dbReference>
<dbReference type="PANTHER" id="PTHR45766:SF6">
    <property type="entry name" value="SWI_SNF-RELATED MATRIX-ASSOCIATED ACTIN-DEPENDENT REGULATOR OF CHROMATIN SUBFAMILY A-LIKE PROTEIN 1"/>
    <property type="match status" value="1"/>
</dbReference>
<evidence type="ECO:0000256" key="1">
    <source>
        <dbReference type="ARBA" id="ARBA00022801"/>
    </source>
</evidence>
<dbReference type="PROSITE" id="PS51192">
    <property type="entry name" value="HELICASE_ATP_BIND_1"/>
    <property type="match status" value="1"/>
</dbReference>